<sequence>MKLSKLVFKLTVAFSIALSAIACSSENNAKKHTGAKDSVTPSIPSESELIPISDTTYNELTFKVFADAKLDNKYHTVYLQVKDKDGKPYDSSSLDYYPQMDMGMMKHGGPFEHPIALGEGWYRGAIVFIMADIPDMGPGWHLYTLLERDNIKDTVAIKLPVSAAKTMRTMSSGTRDDSRVFISNLLPDTVKQGQHPIKFLMSRMEHNNFPPLDGYVIKLKTNMPSMGHGSSGNKDAEGIGNGYYEGEVNFSMAGQWEIIVELWKDGKKANQDDIKYFVQVIK</sequence>
<reference evidence="3 4" key="1">
    <citation type="submission" date="2023-07" db="EMBL/GenBank/DDBJ databases">
        <title>Functional and genomic diversity of the sorghum phyllosphere microbiome.</title>
        <authorList>
            <person name="Shade A."/>
        </authorList>
    </citation>
    <scope>NUCLEOTIDE SEQUENCE [LARGE SCALE GENOMIC DNA]</scope>
    <source>
        <strain evidence="3 4">SORGH_AS_0892</strain>
    </source>
</reference>
<feature type="signal peptide" evidence="1">
    <location>
        <begin position="1"/>
        <end position="24"/>
    </location>
</feature>
<protein>
    <recommendedName>
        <fullName evidence="2">YtkA-like domain-containing protein</fullName>
    </recommendedName>
</protein>
<proteinExistence type="predicted"/>
<dbReference type="PROSITE" id="PS51257">
    <property type="entry name" value="PROKAR_LIPOPROTEIN"/>
    <property type="match status" value="1"/>
</dbReference>
<feature type="chain" id="PRO_5047493541" description="YtkA-like domain-containing protein" evidence="1">
    <location>
        <begin position="25"/>
        <end position="282"/>
    </location>
</feature>
<evidence type="ECO:0000313" key="4">
    <source>
        <dbReference type="Proteomes" id="UP001244640"/>
    </source>
</evidence>
<evidence type="ECO:0000313" key="3">
    <source>
        <dbReference type="EMBL" id="MDQ1150759.1"/>
    </source>
</evidence>
<dbReference type="Pfam" id="PF13115">
    <property type="entry name" value="YtkA"/>
    <property type="match status" value="1"/>
</dbReference>
<evidence type="ECO:0000259" key="2">
    <source>
        <dbReference type="Pfam" id="PF13115"/>
    </source>
</evidence>
<name>A0ABU0U7H8_9SPHI</name>
<dbReference type="RefSeq" id="WP_307186351.1">
    <property type="nucleotide sequence ID" value="NZ_JAUTBA010000001.1"/>
</dbReference>
<accession>A0ABU0U7H8</accession>
<dbReference type="Proteomes" id="UP001244640">
    <property type="component" value="Unassembled WGS sequence"/>
</dbReference>
<evidence type="ECO:0000256" key="1">
    <source>
        <dbReference type="SAM" id="SignalP"/>
    </source>
</evidence>
<keyword evidence="4" id="KW-1185">Reference proteome</keyword>
<keyword evidence="1" id="KW-0732">Signal</keyword>
<feature type="domain" description="YtkA-like" evidence="2">
    <location>
        <begin position="187"/>
        <end position="260"/>
    </location>
</feature>
<dbReference type="EMBL" id="JAUTBA010000001">
    <property type="protein sequence ID" value="MDQ1150759.1"/>
    <property type="molecule type" value="Genomic_DNA"/>
</dbReference>
<organism evidence="3 4">
    <name type="scientific">Sphingobacterium zeae</name>
    <dbReference type="NCBI Taxonomy" id="1776859"/>
    <lineage>
        <taxon>Bacteria</taxon>
        <taxon>Pseudomonadati</taxon>
        <taxon>Bacteroidota</taxon>
        <taxon>Sphingobacteriia</taxon>
        <taxon>Sphingobacteriales</taxon>
        <taxon>Sphingobacteriaceae</taxon>
        <taxon>Sphingobacterium</taxon>
    </lineage>
</organism>
<dbReference type="InterPro" id="IPR032693">
    <property type="entry name" value="YtkA-like_dom"/>
</dbReference>
<comment type="caution">
    <text evidence="3">The sequence shown here is derived from an EMBL/GenBank/DDBJ whole genome shotgun (WGS) entry which is preliminary data.</text>
</comment>
<gene>
    <name evidence="3" type="ORF">QE382_002743</name>
</gene>